<protein>
    <recommendedName>
        <fullName evidence="3">histidine kinase</fullName>
        <ecNumber evidence="3">2.7.13.3</ecNumber>
    </recommendedName>
</protein>
<dbReference type="SMART" id="SM00091">
    <property type="entry name" value="PAS"/>
    <property type="match status" value="2"/>
</dbReference>
<evidence type="ECO:0000259" key="14">
    <source>
        <dbReference type="PROSITE" id="PS50112"/>
    </source>
</evidence>
<dbReference type="Pfam" id="PF02518">
    <property type="entry name" value="HATPase_c"/>
    <property type="match status" value="1"/>
</dbReference>
<dbReference type="Gene3D" id="3.30.450.20">
    <property type="entry name" value="PAS domain"/>
    <property type="match status" value="2"/>
</dbReference>
<dbReference type="Gene3D" id="3.30.565.10">
    <property type="entry name" value="Histidine kinase-like ATPase, C-terminal domain"/>
    <property type="match status" value="1"/>
</dbReference>
<dbReference type="InterPro" id="IPR000014">
    <property type="entry name" value="PAS"/>
</dbReference>
<evidence type="ECO:0000256" key="11">
    <source>
        <dbReference type="ARBA" id="ARBA00023136"/>
    </source>
</evidence>
<evidence type="ECO:0000313" key="17">
    <source>
        <dbReference type="Proteomes" id="UP001432180"/>
    </source>
</evidence>
<name>A0ABZ0S5X5_9GAMM</name>
<sequence>MAGSRFAQAEARPGTGADVRLTVGPDAAPGANTGSRTGAGASTRPPSAEETEAMNALARFLAAPPADTPPEVLRVLTLMAGDPDAPLPPRVYFETVEQAPVAISITDDKADILYVNAAFEQLTGYDRDQVIGRNQSILSNNATPSSIYQQLWRTIQSKNTWTGILVNRTRDGGDYLAELIISPVLDAGGRIRFFLGMHRDVTREHRLEADLRAQKIRSEAVLNAAPVLVVLLDAEGRIMLDNMEYKKLLGDLRGEEPARALRQALIEQAGFDPLERVLKGDGFKDVEISLLAPGSSAPRWFSCSGVAVNESDASVRGYFGAAEAGEHRLLLLANEVTARRREIDRAHLEHLRARLAEQQLSEGVREALAAASYQIEQPLNLIRAATTMFGDRDGELGLFIDHLRQISTASERALATLRAALPSEAPEAGVMVNINELLRHVLELETDRLLAAGVVIDWQPAMQLPELSGHRNQLRSLFKYLIDNALQALHESRRAQRELRLATRALDGSVEVIIQDNGPGLPAADRLKAFEPFFVGWRRRRGRAGMGLALAQEIVNQHSGTIEIDDAFDDGCRVKLVLSHTPSQE</sequence>
<organism evidence="16 17">
    <name type="scientific">Thiorhodovibrio winogradskyi</name>
    <dbReference type="NCBI Taxonomy" id="77007"/>
    <lineage>
        <taxon>Bacteria</taxon>
        <taxon>Pseudomonadati</taxon>
        <taxon>Pseudomonadota</taxon>
        <taxon>Gammaproteobacteria</taxon>
        <taxon>Chromatiales</taxon>
        <taxon>Chromatiaceae</taxon>
        <taxon>Thiorhodovibrio</taxon>
    </lineage>
</organism>
<dbReference type="InterPro" id="IPR004358">
    <property type="entry name" value="Sig_transdc_His_kin-like_C"/>
</dbReference>
<keyword evidence="6" id="KW-0547">Nucleotide-binding</keyword>
<dbReference type="PANTHER" id="PTHR42878">
    <property type="entry name" value="TWO-COMPONENT HISTIDINE KINASE"/>
    <property type="match status" value="1"/>
</dbReference>
<evidence type="ECO:0000256" key="2">
    <source>
        <dbReference type="ARBA" id="ARBA00004141"/>
    </source>
</evidence>
<dbReference type="EC" id="2.7.13.3" evidence="3"/>
<comment type="subcellular location">
    <subcellularLocation>
        <location evidence="2">Membrane</location>
        <topology evidence="2">Multi-pass membrane protein</topology>
    </subcellularLocation>
</comment>
<accession>A0ABZ0S5X5</accession>
<keyword evidence="11" id="KW-0472">Membrane</keyword>
<dbReference type="InterPro" id="IPR013767">
    <property type="entry name" value="PAS_fold"/>
</dbReference>
<keyword evidence="17" id="KW-1185">Reference proteome</keyword>
<dbReference type="PROSITE" id="PS50109">
    <property type="entry name" value="HIS_KIN"/>
    <property type="match status" value="1"/>
</dbReference>
<dbReference type="InterPro" id="IPR050351">
    <property type="entry name" value="BphY/WalK/GraS-like"/>
</dbReference>
<evidence type="ECO:0000313" key="16">
    <source>
        <dbReference type="EMBL" id="WPL16023.1"/>
    </source>
</evidence>
<evidence type="ECO:0000256" key="5">
    <source>
        <dbReference type="ARBA" id="ARBA00022692"/>
    </source>
</evidence>
<dbReference type="InterPro" id="IPR035965">
    <property type="entry name" value="PAS-like_dom_sf"/>
</dbReference>
<dbReference type="InterPro" id="IPR014285">
    <property type="entry name" value="N_fixation_neg-reg_NifL"/>
</dbReference>
<evidence type="ECO:0000256" key="10">
    <source>
        <dbReference type="ARBA" id="ARBA00023012"/>
    </source>
</evidence>
<dbReference type="PROSITE" id="PS50112">
    <property type="entry name" value="PAS"/>
    <property type="match status" value="1"/>
</dbReference>
<gene>
    <name evidence="16" type="primary">nifL_2</name>
    <name evidence="16" type="ORF">Thiowin_00954</name>
</gene>
<dbReference type="InterPro" id="IPR000700">
    <property type="entry name" value="PAS-assoc_C"/>
</dbReference>
<feature type="domain" description="PAS" evidence="14">
    <location>
        <begin position="88"/>
        <end position="134"/>
    </location>
</feature>
<keyword evidence="4 16" id="KW-0808">Transferase</keyword>
<keyword evidence="10" id="KW-0902">Two-component regulatory system</keyword>
<evidence type="ECO:0000256" key="8">
    <source>
        <dbReference type="ARBA" id="ARBA00022840"/>
    </source>
</evidence>
<evidence type="ECO:0000256" key="3">
    <source>
        <dbReference type="ARBA" id="ARBA00012438"/>
    </source>
</evidence>
<dbReference type="CDD" id="cd00130">
    <property type="entry name" value="PAS"/>
    <property type="match status" value="1"/>
</dbReference>
<dbReference type="InterPro" id="IPR003594">
    <property type="entry name" value="HATPase_dom"/>
</dbReference>
<feature type="region of interest" description="Disordered" evidence="12">
    <location>
        <begin position="1"/>
        <end position="47"/>
    </location>
</feature>
<evidence type="ECO:0000256" key="9">
    <source>
        <dbReference type="ARBA" id="ARBA00022989"/>
    </source>
</evidence>
<dbReference type="NCBIfam" id="TIGR00229">
    <property type="entry name" value="sensory_box"/>
    <property type="match status" value="1"/>
</dbReference>
<evidence type="ECO:0000256" key="6">
    <source>
        <dbReference type="ARBA" id="ARBA00022741"/>
    </source>
</evidence>
<evidence type="ECO:0000256" key="12">
    <source>
        <dbReference type="SAM" id="MobiDB-lite"/>
    </source>
</evidence>
<dbReference type="SUPFAM" id="SSF55785">
    <property type="entry name" value="PYP-like sensor domain (PAS domain)"/>
    <property type="match status" value="2"/>
</dbReference>
<dbReference type="InterPro" id="IPR005467">
    <property type="entry name" value="His_kinase_dom"/>
</dbReference>
<dbReference type="EMBL" id="CP121472">
    <property type="protein sequence ID" value="WPL16023.1"/>
    <property type="molecule type" value="Genomic_DNA"/>
</dbReference>
<evidence type="ECO:0000256" key="1">
    <source>
        <dbReference type="ARBA" id="ARBA00000085"/>
    </source>
</evidence>
<feature type="domain" description="Histidine kinase" evidence="13">
    <location>
        <begin position="370"/>
        <end position="582"/>
    </location>
</feature>
<dbReference type="InterPro" id="IPR001610">
    <property type="entry name" value="PAC"/>
</dbReference>
<comment type="catalytic activity">
    <reaction evidence="1">
        <text>ATP + protein L-histidine = ADP + protein N-phospho-L-histidine.</text>
        <dbReference type="EC" id="2.7.13.3"/>
    </reaction>
</comment>
<dbReference type="SMART" id="SM00086">
    <property type="entry name" value="PAC"/>
    <property type="match status" value="1"/>
</dbReference>
<feature type="domain" description="PAC" evidence="15">
    <location>
        <begin position="159"/>
        <end position="213"/>
    </location>
</feature>
<dbReference type="PRINTS" id="PR00344">
    <property type="entry name" value="BCTRLSENSOR"/>
</dbReference>
<dbReference type="SUPFAM" id="SSF55874">
    <property type="entry name" value="ATPase domain of HSP90 chaperone/DNA topoisomerase II/histidine kinase"/>
    <property type="match status" value="1"/>
</dbReference>
<evidence type="ECO:0000259" key="13">
    <source>
        <dbReference type="PROSITE" id="PS50109"/>
    </source>
</evidence>
<evidence type="ECO:0000259" key="15">
    <source>
        <dbReference type="PROSITE" id="PS50113"/>
    </source>
</evidence>
<dbReference type="GO" id="GO:0004673">
    <property type="term" value="F:protein histidine kinase activity"/>
    <property type="evidence" value="ECO:0007669"/>
    <property type="project" value="UniProtKB-EC"/>
</dbReference>
<keyword evidence="8" id="KW-0067">ATP-binding</keyword>
<dbReference type="PROSITE" id="PS50113">
    <property type="entry name" value="PAC"/>
    <property type="match status" value="1"/>
</dbReference>
<keyword evidence="5" id="KW-0812">Transmembrane</keyword>
<dbReference type="PANTHER" id="PTHR42878:SF7">
    <property type="entry name" value="SENSOR HISTIDINE KINASE GLRK"/>
    <property type="match status" value="1"/>
</dbReference>
<keyword evidence="7" id="KW-0418">Kinase</keyword>
<keyword evidence="9" id="KW-1133">Transmembrane helix</keyword>
<evidence type="ECO:0000256" key="7">
    <source>
        <dbReference type="ARBA" id="ARBA00022777"/>
    </source>
</evidence>
<dbReference type="SMART" id="SM00387">
    <property type="entry name" value="HATPase_c"/>
    <property type="match status" value="1"/>
</dbReference>
<reference evidence="16 17" key="1">
    <citation type="journal article" date="2023" name="Microorganisms">
        <title>Thiorhodovibrio frisius and Trv. litoralis spp. nov., Two Novel Members from a Clade of Fastidious Purple Sulfur Bacteria That Exhibit Unique Red-Shifted Light-Harvesting Capabilities.</title>
        <authorList>
            <person name="Methner A."/>
            <person name="Kuzyk S.B."/>
            <person name="Petersen J."/>
            <person name="Bauer S."/>
            <person name="Brinkmann H."/>
            <person name="Sichau K."/>
            <person name="Wanner G."/>
            <person name="Wolf J."/>
            <person name="Neumann-Schaal M."/>
            <person name="Henke P."/>
            <person name="Tank M."/>
            <person name="Sproer C."/>
            <person name="Bunk B."/>
            <person name="Overmann J."/>
        </authorList>
    </citation>
    <scope>NUCLEOTIDE SEQUENCE [LARGE SCALE GENOMIC DNA]</scope>
    <source>
        <strain evidence="16 17">DSM 6702</strain>
    </source>
</reference>
<dbReference type="Proteomes" id="UP001432180">
    <property type="component" value="Chromosome"/>
</dbReference>
<dbReference type="InterPro" id="IPR036890">
    <property type="entry name" value="HATPase_C_sf"/>
</dbReference>
<dbReference type="Pfam" id="PF00989">
    <property type="entry name" value="PAS"/>
    <property type="match status" value="1"/>
</dbReference>
<proteinExistence type="predicted"/>
<evidence type="ECO:0000256" key="4">
    <source>
        <dbReference type="ARBA" id="ARBA00022679"/>
    </source>
</evidence>
<dbReference type="NCBIfam" id="TIGR02938">
    <property type="entry name" value="nifL_nitrog"/>
    <property type="match status" value="1"/>
</dbReference>